<dbReference type="AlphaFoldDB" id="A0A382LYZ3"/>
<name>A0A382LYZ3_9ZZZZ</name>
<reference evidence="1" key="1">
    <citation type="submission" date="2018-05" db="EMBL/GenBank/DDBJ databases">
        <authorList>
            <person name="Lanie J.A."/>
            <person name="Ng W.-L."/>
            <person name="Kazmierczak K.M."/>
            <person name="Andrzejewski T.M."/>
            <person name="Davidsen T.M."/>
            <person name="Wayne K.J."/>
            <person name="Tettelin H."/>
            <person name="Glass J.I."/>
            <person name="Rusch D."/>
            <person name="Podicherti R."/>
            <person name="Tsui H.-C.T."/>
            <person name="Winkler M.E."/>
        </authorList>
    </citation>
    <scope>NUCLEOTIDE SEQUENCE</scope>
</reference>
<evidence type="ECO:0000313" key="1">
    <source>
        <dbReference type="EMBL" id="SVC41969.1"/>
    </source>
</evidence>
<sequence length="30" mass="3244">MQDSDDISIGIIGLAEREIPEDQTGRGLTL</sequence>
<gene>
    <name evidence="1" type="ORF">METZ01_LOCUS294823</name>
</gene>
<organism evidence="1">
    <name type="scientific">marine metagenome</name>
    <dbReference type="NCBI Taxonomy" id="408172"/>
    <lineage>
        <taxon>unclassified sequences</taxon>
        <taxon>metagenomes</taxon>
        <taxon>ecological metagenomes</taxon>
    </lineage>
</organism>
<protein>
    <submittedName>
        <fullName evidence="1">Uncharacterized protein</fullName>
    </submittedName>
</protein>
<dbReference type="EMBL" id="UINC01090222">
    <property type="protein sequence ID" value="SVC41969.1"/>
    <property type="molecule type" value="Genomic_DNA"/>
</dbReference>
<accession>A0A382LYZ3</accession>
<proteinExistence type="predicted"/>
<feature type="non-terminal residue" evidence="1">
    <location>
        <position position="30"/>
    </location>
</feature>